<dbReference type="InterPro" id="IPR004839">
    <property type="entry name" value="Aminotransferase_I/II_large"/>
</dbReference>
<evidence type="ECO:0000259" key="7">
    <source>
        <dbReference type="PROSITE" id="PS50949"/>
    </source>
</evidence>
<evidence type="ECO:0000313" key="9">
    <source>
        <dbReference type="Proteomes" id="UP000319210"/>
    </source>
</evidence>
<keyword evidence="3" id="KW-0805">Transcription regulation</keyword>
<dbReference type="Proteomes" id="UP000319210">
    <property type="component" value="Unassembled WGS sequence"/>
</dbReference>
<accession>A0A4Y3QSY9</accession>
<dbReference type="InterPro" id="IPR000524">
    <property type="entry name" value="Tscrpt_reg_HTH_GntR"/>
</dbReference>
<keyword evidence="4" id="KW-0238">DNA-binding</keyword>
<dbReference type="InterPro" id="IPR015422">
    <property type="entry name" value="PyrdxlP-dep_Trfase_small"/>
</dbReference>
<evidence type="ECO:0000256" key="6">
    <source>
        <dbReference type="SAM" id="MobiDB-lite"/>
    </source>
</evidence>
<proteinExistence type="inferred from homology"/>
<dbReference type="CDD" id="cd07377">
    <property type="entry name" value="WHTH_GntR"/>
    <property type="match status" value="1"/>
</dbReference>
<dbReference type="SUPFAM" id="SSF53383">
    <property type="entry name" value="PLP-dependent transferases"/>
    <property type="match status" value="1"/>
</dbReference>
<dbReference type="CDD" id="cd00609">
    <property type="entry name" value="AAT_like"/>
    <property type="match status" value="1"/>
</dbReference>
<feature type="domain" description="HTH gntR-type" evidence="7">
    <location>
        <begin position="76"/>
        <end position="144"/>
    </location>
</feature>
<dbReference type="GO" id="GO:0003700">
    <property type="term" value="F:DNA-binding transcription factor activity"/>
    <property type="evidence" value="ECO:0007669"/>
    <property type="project" value="InterPro"/>
</dbReference>
<dbReference type="Gene3D" id="3.40.640.10">
    <property type="entry name" value="Type I PLP-dependent aspartate aminotransferase-like (Major domain)"/>
    <property type="match status" value="1"/>
</dbReference>
<dbReference type="RefSeq" id="WP_086815351.1">
    <property type="nucleotide sequence ID" value="NZ_BJMM01000003.1"/>
</dbReference>
<reference evidence="8 9" key="1">
    <citation type="submission" date="2019-06" db="EMBL/GenBank/DDBJ databases">
        <title>Whole genome shotgun sequence of Streptomyces cacaoi subsp. cacaoi NBRC 12748.</title>
        <authorList>
            <person name="Hosoyama A."/>
            <person name="Uohara A."/>
            <person name="Ohji S."/>
            <person name="Ichikawa N."/>
        </authorList>
    </citation>
    <scope>NUCLEOTIDE SEQUENCE [LARGE SCALE GENOMIC DNA]</scope>
    <source>
        <strain evidence="8 9">NBRC 12748</strain>
    </source>
</reference>
<dbReference type="InterPro" id="IPR051446">
    <property type="entry name" value="HTH_trans_reg/aminotransferase"/>
</dbReference>
<dbReference type="GO" id="GO:0030170">
    <property type="term" value="F:pyridoxal phosphate binding"/>
    <property type="evidence" value="ECO:0007669"/>
    <property type="project" value="InterPro"/>
</dbReference>
<evidence type="ECO:0000256" key="4">
    <source>
        <dbReference type="ARBA" id="ARBA00023125"/>
    </source>
</evidence>
<dbReference type="InterPro" id="IPR036388">
    <property type="entry name" value="WH-like_DNA-bd_sf"/>
</dbReference>
<evidence type="ECO:0000256" key="5">
    <source>
        <dbReference type="ARBA" id="ARBA00023163"/>
    </source>
</evidence>
<comment type="caution">
    <text evidence="8">The sequence shown here is derived from an EMBL/GenBank/DDBJ whole genome shotgun (WGS) entry which is preliminary data.</text>
</comment>
<evidence type="ECO:0000256" key="3">
    <source>
        <dbReference type="ARBA" id="ARBA00023015"/>
    </source>
</evidence>
<dbReference type="PANTHER" id="PTHR46577">
    <property type="entry name" value="HTH-TYPE TRANSCRIPTIONAL REGULATORY PROTEIN GABR"/>
    <property type="match status" value="1"/>
</dbReference>
<dbReference type="SUPFAM" id="SSF46785">
    <property type="entry name" value="Winged helix' DNA-binding domain"/>
    <property type="match status" value="1"/>
</dbReference>
<dbReference type="Gene3D" id="1.10.10.10">
    <property type="entry name" value="Winged helix-like DNA-binding domain superfamily/Winged helix DNA-binding domain"/>
    <property type="match status" value="1"/>
</dbReference>
<evidence type="ECO:0000256" key="1">
    <source>
        <dbReference type="ARBA" id="ARBA00005384"/>
    </source>
</evidence>
<evidence type="ECO:0000313" key="8">
    <source>
        <dbReference type="EMBL" id="GEB48524.1"/>
    </source>
</evidence>
<organism evidence="8 9">
    <name type="scientific">Streptomyces cacaoi</name>
    <dbReference type="NCBI Taxonomy" id="1898"/>
    <lineage>
        <taxon>Bacteria</taxon>
        <taxon>Bacillati</taxon>
        <taxon>Actinomycetota</taxon>
        <taxon>Actinomycetes</taxon>
        <taxon>Kitasatosporales</taxon>
        <taxon>Streptomycetaceae</taxon>
        <taxon>Streptomyces</taxon>
    </lineage>
</organism>
<evidence type="ECO:0000256" key="2">
    <source>
        <dbReference type="ARBA" id="ARBA00022898"/>
    </source>
</evidence>
<dbReference type="OrthoDB" id="199743at2"/>
<dbReference type="GO" id="GO:0003677">
    <property type="term" value="F:DNA binding"/>
    <property type="evidence" value="ECO:0007669"/>
    <property type="project" value="UniProtKB-KW"/>
</dbReference>
<dbReference type="Gene3D" id="3.90.1150.10">
    <property type="entry name" value="Aspartate Aminotransferase, domain 1"/>
    <property type="match status" value="1"/>
</dbReference>
<dbReference type="PROSITE" id="PS50949">
    <property type="entry name" value="HTH_GNTR"/>
    <property type="match status" value="1"/>
</dbReference>
<dbReference type="Pfam" id="PF00155">
    <property type="entry name" value="Aminotran_1_2"/>
    <property type="match status" value="1"/>
</dbReference>
<comment type="similarity">
    <text evidence="1">In the C-terminal section; belongs to the class-I pyridoxal-phosphate-dependent aminotransferase family.</text>
</comment>
<keyword evidence="5" id="KW-0804">Transcription</keyword>
<protein>
    <submittedName>
        <fullName evidence="8">GntR family transcriptional regulator</fullName>
    </submittedName>
</protein>
<feature type="region of interest" description="Disordered" evidence="6">
    <location>
        <begin position="20"/>
        <end position="74"/>
    </location>
</feature>
<dbReference type="Pfam" id="PF00392">
    <property type="entry name" value="GntR"/>
    <property type="match status" value="1"/>
</dbReference>
<dbReference type="PANTHER" id="PTHR46577:SF1">
    <property type="entry name" value="HTH-TYPE TRANSCRIPTIONAL REGULATORY PROTEIN GABR"/>
    <property type="match status" value="1"/>
</dbReference>
<keyword evidence="9" id="KW-1185">Reference proteome</keyword>
<dbReference type="PRINTS" id="PR00035">
    <property type="entry name" value="HTHGNTR"/>
</dbReference>
<keyword evidence="2" id="KW-0663">Pyridoxal phosphate</keyword>
<gene>
    <name evidence="8" type="ORF">SCA03_10750</name>
</gene>
<dbReference type="InterPro" id="IPR036390">
    <property type="entry name" value="WH_DNA-bd_sf"/>
</dbReference>
<name>A0A4Y3QSY9_STRCI</name>
<sequence>MAHWTSAVGATHLARLLGSQRAGDAGDPGSAGRTGKAENAGNGGNGGSAEKVGDAGSTVSGVLGRPGPRGAAARKVPAYRALADGLRLLVLEGRVPVGTRLPAERELAAVLRVSRTTVAAAYEALRSDGFLESRRGAGSWTTVPAGNPLPTRGLEPLPPDSDDAMIDLGTAALPAPEPHLSRAFQAALGQLPPYTHTHGDYPAGLPVLRQAIADRYTAQGVPTMPQQIMVTTGAMGGVAALARLLAPAGERVAVEHPSYANVLQLLREAGARLVPVPMRDGPAGWDLPMWRRVLREAAPRLAYVVADFHNPTGVLADEEQRRELVSAARASGTVLIADETMTDLPLGPPGSQEPPDTAGLPPLMASFDPGGGTVVTVGSVSKSIWAGLRIGWVRAAPEVIRRLTAARAYADLGSPVVEQLAVHELMTGDAWEQALSVRRARARDNRDALTAALRERLPDWEFTVPHGGLTLWVRTGGLSGSRIAEAGEHLGVRVPSGPRFGVDGAFEGYVRLPFTLHEPLAREAVSRLAKAAELVRSGSPAVPDLPRSYVA</sequence>
<dbReference type="AlphaFoldDB" id="A0A4Y3QSY9"/>
<dbReference type="SMART" id="SM00345">
    <property type="entry name" value="HTH_GNTR"/>
    <property type="match status" value="1"/>
</dbReference>
<dbReference type="InterPro" id="IPR015424">
    <property type="entry name" value="PyrdxlP-dep_Trfase"/>
</dbReference>
<dbReference type="EMBL" id="BJMM01000003">
    <property type="protein sequence ID" value="GEB48524.1"/>
    <property type="molecule type" value="Genomic_DNA"/>
</dbReference>
<dbReference type="InterPro" id="IPR015421">
    <property type="entry name" value="PyrdxlP-dep_Trfase_major"/>
</dbReference>